<evidence type="ECO:0000313" key="7">
    <source>
        <dbReference type="Proteomes" id="UP000187406"/>
    </source>
</evidence>
<dbReference type="Proteomes" id="UP000187406">
    <property type="component" value="Unassembled WGS sequence"/>
</dbReference>
<sequence>MMRMKTKPTELLPRNNNSSVTGAGGGGGDESRVHDWELRPGGMLVQKRNPDSDANSIPPPTIRVRVKYGSICHEISISSQATFGELKKMLTGPTGLHHGDQKLIYKDKERDSKAFLDTAGVKDKSKIVLVEDPISQEKRLLEMRRNAKTEKASKSISQISLEVDRLAGQVSALETIIVKGGKVAEKDVLNLIEQLMNQLLKLDGIMGDGDVKLQRKMQVKRVQKYVETLDVLKVKNSMPNSNGGQIPRQNHQSLSKGQRLAPIQEQSPRHFNGQKLSPNDEQQQRLSFGHLPIHEQYRQQQLLSRNSTSGPVVVTTKWETFDSVPPLIQIESHSTTTSDTNKSSVPPKLNWEFFD</sequence>
<feature type="region of interest" description="Disordered" evidence="3">
    <location>
        <begin position="236"/>
        <end position="262"/>
    </location>
</feature>
<dbReference type="GO" id="GO:0005737">
    <property type="term" value="C:cytoplasm"/>
    <property type="evidence" value="ECO:0007669"/>
    <property type="project" value="TreeGrafter"/>
</dbReference>
<accession>A0A1Q3BXF4</accession>
<proteinExistence type="predicted"/>
<feature type="compositionally biased region" description="Polar residues" evidence="3">
    <location>
        <begin position="237"/>
        <end position="256"/>
    </location>
</feature>
<gene>
    <name evidence="6" type="ORF">CFOL_v3_15971</name>
</gene>
<evidence type="ECO:0000313" key="6">
    <source>
        <dbReference type="EMBL" id="GAV72483.1"/>
    </source>
</evidence>
<dbReference type="CDD" id="cd17054">
    <property type="entry name" value="Ubl_AtBAG1_like"/>
    <property type="match status" value="1"/>
</dbReference>
<dbReference type="SMART" id="SM00264">
    <property type="entry name" value="BAG"/>
    <property type="match status" value="1"/>
</dbReference>
<reference evidence="7" key="1">
    <citation type="submission" date="2016-04" db="EMBL/GenBank/DDBJ databases">
        <title>Cephalotus genome sequencing.</title>
        <authorList>
            <person name="Fukushima K."/>
            <person name="Hasebe M."/>
            <person name="Fang X."/>
        </authorList>
    </citation>
    <scope>NUCLEOTIDE SEQUENCE [LARGE SCALE GENOMIC DNA]</scope>
    <source>
        <strain evidence="7">cv. St1</strain>
    </source>
</reference>
<dbReference type="AlphaFoldDB" id="A0A1Q3BXF4"/>
<dbReference type="GO" id="GO:0000774">
    <property type="term" value="F:adenyl-nucleotide exchange factor activity"/>
    <property type="evidence" value="ECO:0007669"/>
    <property type="project" value="TreeGrafter"/>
</dbReference>
<keyword evidence="1" id="KW-0143">Chaperone</keyword>
<dbReference type="PANTHER" id="PTHR12329:SF11">
    <property type="entry name" value="BAG FAMILY MOLECULAR CHAPERONE REGULATOR 1"/>
    <property type="match status" value="1"/>
</dbReference>
<evidence type="ECO:0000256" key="1">
    <source>
        <dbReference type="ARBA" id="ARBA00023186"/>
    </source>
</evidence>
<keyword evidence="7" id="KW-1185">Reference proteome</keyword>
<name>A0A1Q3BXF4_CEPFO</name>
<feature type="domain" description="BAG" evidence="5">
    <location>
        <begin position="155"/>
        <end position="233"/>
    </location>
</feature>
<evidence type="ECO:0000259" key="4">
    <source>
        <dbReference type="PROSITE" id="PS50053"/>
    </source>
</evidence>
<dbReference type="FunCoup" id="A0A1Q3BXF4">
    <property type="interactions" value="3"/>
</dbReference>
<feature type="domain" description="Ubiquitin-like" evidence="4">
    <location>
        <begin position="60"/>
        <end position="130"/>
    </location>
</feature>
<dbReference type="PROSITE" id="PS51035">
    <property type="entry name" value="BAG"/>
    <property type="match status" value="1"/>
</dbReference>
<evidence type="ECO:0000256" key="3">
    <source>
        <dbReference type="SAM" id="MobiDB-lite"/>
    </source>
</evidence>
<dbReference type="FunFam" id="3.10.20.90:FF:000298">
    <property type="entry name" value="BAG family molecular chaperone regulator 1"/>
    <property type="match status" value="1"/>
</dbReference>
<dbReference type="EMBL" id="BDDD01001009">
    <property type="protein sequence ID" value="GAV72483.1"/>
    <property type="molecule type" value="Genomic_DNA"/>
</dbReference>
<dbReference type="Pfam" id="PF02179">
    <property type="entry name" value="BAG"/>
    <property type="match status" value="1"/>
</dbReference>
<comment type="function">
    <text evidence="2">Co-chaperone that regulates diverse cellular pathways, such as programmed cell death and stress responses.</text>
</comment>
<evidence type="ECO:0000259" key="5">
    <source>
        <dbReference type="PROSITE" id="PS51035"/>
    </source>
</evidence>
<dbReference type="InterPro" id="IPR039773">
    <property type="entry name" value="BAG_chaperone_regulator"/>
</dbReference>
<feature type="region of interest" description="Disordered" evidence="3">
    <location>
        <begin position="332"/>
        <end position="355"/>
    </location>
</feature>
<organism evidence="6 7">
    <name type="scientific">Cephalotus follicularis</name>
    <name type="common">Albany pitcher plant</name>
    <dbReference type="NCBI Taxonomy" id="3775"/>
    <lineage>
        <taxon>Eukaryota</taxon>
        <taxon>Viridiplantae</taxon>
        <taxon>Streptophyta</taxon>
        <taxon>Embryophyta</taxon>
        <taxon>Tracheophyta</taxon>
        <taxon>Spermatophyta</taxon>
        <taxon>Magnoliopsida</taxon>
        <taxon>eudicotyledons</taxon>
        <taxon>Gunneridae</taxon>
        <taxon>Pentapetalae</taxon>
        <taxon>rosids</taxon>
        <taxon>fabids</taxon>
        <taxon>Oxalidales</taxon>
        <taxon>Cephalotaceae</taxon>
        <taxon>Cephalotus</taxon>
    </lineage>
</organism>
<feature type="compositionally biased region" description="Polar residues" evidence="3">
    <location>
        <begin position="332"/>
        <end position="344"/>
    </location>
</feature>
<dbReference type="STRING" id="3775.A0A1Q3BXF4"/>
<dbReference type="PANTHER" id="PTHR12329">
    <property type="entry name" value="BCL2-ASSOCIATED ATHANOGENE"/>
    <property type="match status" value="1"/>
</dbReference>
<dbReference type="Gene3D" id="3.10.20.90">
    <property type="entry name" value="Phosphatidylinositol 3-kinase Catalytic Subunit, Chain A, domain 1"/>
    <property type="match status" value="1"/>
</dbReference>
<comment type="caution">
    <text evidence="6">The sequence shown here is derived from an EMBL/GenBank/DDBJ whole genome shotgun (WGS) entry which is preliminary data.</text>
</comment>
<dbReference type="InterPro" id="IPR003103">
    <property type="entry name" value="BAG_domain"/>
</dbReference>
<dbReference type="PROSITE" id="PS50053">
    <property type="entry name" value="UBIQUITIN_2"/>
    <property type="match status" value="1"/>
</dbReference>
<evidence type="ECO:0000256" key="2">
    <source>
        <dbReference type="ARBA" id="ARBA00058673"/>
    </source>
</evidence>
<feature type="region of interest" description="Disordered" evidence="3">
    <location>
        <begin position="1"/>
        <end position="29"/>
    </location>
</feature>
<dbReference type="InterPro" id="IPR029071">
    <property type="entry name" value="Ubiquitin-like_domsf"/>
</dbReference>
<dbReference type="InterPro" id="IPR036533">
    <property type="entry name" value="BAG_dom_sf"/>
</dbReference>
<dbReference type="InParanoid" id="A0A1Q3BXF4"/>
<dbReference type="GO" id="GO:0051087">
    <property type="term" value="F:protein-folding chaperone binding"/>
    <property type="evidence" value="ECO:0007669"/>
    <property type="project" value="InterPro"/>
</dbReference>
<dbReference type="Gene3D" id="1.20.58.120">
    <property type="entry name" value="BAG domain"/>
    <property type="match status" value="1"/>
</dbReference>
<protein>
    <submittedName>
        <fullName evidence="6">Ubiquitin domain-containing protein/BAG domain-containing protein</fullName>
    </submittedName>
</protein>
<dbReference type="InterPro" id="IPR000626">
    <property type="entry name" value="Ubiquitin-like_dom"/>
</dbReference>
<dbReference type="OrthoDB" id="776628at2759"/>
<dbReference type="SUPFAM" id="SSF63491">
    <property type="entry name" value="BAG domain"/>
    <property type="match status" value="1"/>
</dbReference>
<dbReference type="GO" id="GO:0050821">
    <property type="term" value="P:protein stabilization"/>
    <property type="evidence" value="ECO:0007669"/>
    <property type="project" value="TreeGrafter"/>
</dbReference>
<dbReference type="SUPFAM" id="SSF54236">
    <property type="entry name" value="Ubiquitin-like"/>
    <property type="match status" value="1"/>
</dbReference>
<dbReference type="Pfam" id="PF00240">
    <property type="entry name" value="ubiquitin"/>
    <property type="match status" value="1"/>
</dbReference>